<keyword evidence="1" id="KW-0472">Membrane</keyword>
<sequence>MSSSNLLLNLLLVLVVVQGLGALVYIAYRHPQSHAPLTLALGYAGLLAACVMPIVVR</sequence>
<feature type="transmembrane region" description="Helical" evidence="1">
    <location>
        <begin position="35"/>
        <end position="56"/>
    </location>
</feature>
<feature type="transmembrane region" description="Helical" evidence="1">
    <location>
        <begin position="6"/>
        <end position="28"/>
    </location>
</feature>
<keyword evidence="1" id="KW-1133">Transmembrane helix</keyword>
<evidence type="ECO:0000313" key="2">
    <source>
        <dbReference type="EMBL" id="UZK58202.1"/>
    </source>
</evidence>
<evidence type="ECO:0000313" key="3">
    <source>
        <dbReference type="Proteomes" id="UP001164963"/>
    </source>
</evidence>
<name>A0ABY6Q1S6_9ACTN</name>
<proteinExistence type="predicted"/>
<accession>A0ABY6Q1S6</accession>
<protein>
    <submittedName>
        <fullName evidence="2">Uncharacterized protein</fullName>
    </submittedName>
</protein>
<dbReference type="EMBL" id="CP098740">
    <property type="protein sequence ID" value="UZK58202.1"/>
    <property type="molecule type" value="Genomic_DNA"/>
</dbReference>
<keyword evidence="3" id="KW-1185">Reference proteome</keyword>
<organism evidence="2 3">
    <name type="scientific">Streptomyces drozdowiczii</name>
    <dbReference type="NCBI Taxonomy" id="202862"/>
    <lineage>
        <taxon>Bacteria</taxon>
        <taxon>Bacillati</taxon>
        <taxon>Actinomycetota</taxon>
        <taxon>Actinomycetes</taxon>
        <taxon>Kitasatosporales</taxon>
        <taxon>Streptomycetaceae</taxon>
        <taxon>Streptomyces</taxon>
    </lineage>
</organism>
<reference evidence="2" key="1">
    <citation type="journal article" date="2022" name="Front. Microbiol.">
        <title>Mirubactin C rescues the lethal effect of cell wall biosynthesis mutations in Bacillus subtilis.</title>
        <authorList>
            <person name="Kepplinger B."/>
            <person name="Wen X."/>
            <person name="Tyler A.R."/>
            <person name="Kim B.Y."/>
            <person name="Brown J."/>
            <person name="Banks P."/>
            <person name="Dashti Y."/>
            <person name="Mackenzie E.S."/>
            <person name="Wills C."/>
            <person name="Kawai Y."/>
            <person name="Waldron K.J."/>
            <person name="Allenby N.E.E."/>
            <person name="Wu L.J."/>
            <person name="Hall M.J."/>
            <person name="Errington J."/>
        </authorList>
    </citation>
    <scope>NUCLEOTIDE SEQUENCE</scope>
    <source>
        <strain evidence="2">MDA8-470</strain>
    </source>
</reference>
<gene>
    <name evidence="2" type="ORF">NEH16_32690</name>
</gene>
<evidence type="ECO:0000256" key="1">
    <source>
        <dbReference type="SAM" id="Phobius"/>
    </source>
</evidence>
<keyword evidence="1" id="KW-0812">Transmembrane</keyword>
<dbReference type="Proteomes" id="UP001164963">
    <property type="component" value="Chromosome"/>
</dbReference>
<dbReference type="RefSeq" id="WP_265546760.1">
    <property type="nucleotide sequence ID" value="NZ_CP098740.1"/>
</dbReference>